<feature type="transmembrane region" description="Helical" evidence="7">
    <location>
        <begin position="210"/>
        <end position="228"/>
    </location>
</feature>
<sequence>MEQQAKRRGWATAALFLTAVIWGGGFLVVKTSTDVFPPAYLLAIRFSLGCLALAAVFAKRLRKIDKALLWRGALLGTFLFLGYYIQTVGIMDTTPGKSAFLTAIYCILVPFLYGIVDQSRPEGKAVAAAVLGVAGIGVISLDSGLAIGRGDALTLVSGVFFAVHVVSVARLSRGQDVIVLTILQFAAAAALSWVTGLLTERFPVQIPPSALGGMAFLGFVATALGLLLQNVGQKYTHPAAASLILSLESVFGALFSVVFYGEQATPQLLLGFGLVFAAILLSQLPFPGLHRRGTALETGRMAGRNER</sequence>
<accession>A0A926DG36</accession>
<dbReference type="PANTHER" id="PTHR42920:SF5">
    <property type="entry name" value="EAMA DOMAIN-CONTAINING PROTEIN"/>
    <property type="match status" value="1"/>
</dbReference>
<name>A0A926DG36_9FIRM</name>
<dbReference type="Pfam" id="PF00892">
    <property type="entry name" value="EamA"/>
    <property type="match status" value="2"/>
</dbReference>
<feature type="transmembrane region" description="Helical" evidence="7">
    <location>
        <begin position="178"/>
        <end position="198"/>
    </location>
</feature>
<evidence type="ECO:0000256" key="2">
    <source>
        <dbReference type="ARBA" id="ARBA00007362"/>
    </source>
</evidence>
<evidence type="ECO:0000313" key="9">
    <source>
        <dbReference type="EMBL" id="MBC8538058.1"/>
    </source>
</evidence>
<feature type="transmembrane region" description="Helical" evidence="7">
    <location>
        <begin position="68"/>
        <end position="86"/>
    </location>
</feature>
<dbReference type="InterPro" id="IPR037185">
    <property type="entry name" value="EmrE-like"/>
</dbReference>
<feature type="transmembrane region" description="Helical" evidence="7">
    <location>
        <begin position="240"/>
        <end position="261"/>
    </location>
</feature>
<dbReference type="InterPro" id="IPR000620">
    <property type="entry name" value="EamA_dom"/>
</dbReference>
<reference evidence="9" key="1">
    <citation type="submission" date="2020-08" db="EMBL/GenBank/DDBJ databases">
        <title>Genome public.</title>
        <authorList>
            <person name="Liu C."/>
            <person name="Sun Q."/>
        </authorList>
    </citation>
    <scope>NUCLEOTIDE SEQUENCE</scope>
    <source>
        <strain evidence="9">NSJ-63</strain>
    </source>
</reference>
<comment type="caution">
    <text evidence="9">The sequence shown here is derived from an EMBL/GenBank/DDBJ whole genome shotgun (WGS) entry which is preliminary data.</text>
</comment>
<feature type="transmembrane region" description="Helical" evidence="7">
    <location>
        <begin position="35"/>
        <end position="56"/>
    </location>
</feature>
<proteinExistence type="inferred from homology"/>
<feature type="transmembrane region" description="Helical" evidence="7">
    <location>
        <begin position="98"/>
        <end position="116"/>
    </location>
</feature>
<evidence type="ECO:0000256" key="7">
    <source>
        <dbReference type="SAM" id="Phobius"/>
    </source>
</evidence>
<comment type="similarity">
    <text evidence="2">Belongs to the EamA transporter family.</text>
</comment>
<feature type="domain" description="EamA" evidence="8">
    <location>
        <begin position="13"/>
        <end position="140"/>
    </location>
</feature>
<feature type="transmembrane region" description="Helical" evidence="7">
    <location>
        <begin position="152"/>
        <end position="171"/>
    </location>
</feature>
<keyword evidence="10" id="KW-1185">Reference proteome</keyword>
<evidence type="ECO:0000256" key="4">
    <source>
        <dbReference type="ARBA" id="ARBA00022692"/>
    </source>
</evidence>
<evidence type="ECO:0000256" key="5">
    <source>
        <dbReference type="ARBA" id="ARBA00022989"/>
    </source>
</evidence>
<dbReference type="AlphaFoldDB" id="A0A926DG36"/>
<dbReference type="Proteomes" id="UP000617951">
    <property type="component" value="Unassembled WGS sequence"/>
</dbReference>
<gene>
    <name evidence="9" type="ORF">H8693_03820</name>
</gene>
<protein>
    <submittedName>
        <fullName evidence="9">DMT family transporter</fullName>
    </submittedName>
</protein>
<dbReference type="PANTHER" id="PTHR42920">
    <property type="entry name" value="OS03G0707200 PROTEIN-RELATED"/>
    <property type="match status" value="1"/>
</dbReference>
<comment type="subcellular location">
    <subcellularLocation>
        <location evidence="1">Cell membrane</location>
        <topology evidence="1">Multi-pass membrane protein</topology>
    </subcellularLocation>
</comment>
<evidence type="ECO:0000259" key="8">
    <source>
        <dbReference type="Pfam" id="PF00892"/>
    </source>
</evidence>
<dbReference type="SUPFAM" id="SSF103481">
    <property type="entry name" value="Multidrug resistance efflux transporter EmrE"/>
    <property type="match status" value="2"/>
</dbReference>
<keyword evidence="3" id="KW-1003">Cell membrane</keyword>
<evidence type="ECO:0000256" key="1">
    <source>
        <dbReference type="ARBA" id="ARBA00004651"/>
    </source>
</evidence>
<dbReference type="RefSeq" id="WP_249279847.1">
    <property type="nucleotide sequence ID" value="NZ_JACRSS010000001.1"/>
</dbReference>
<keyword evidence="4 7" id="KW-0812">Transmembrane</keyword>
<evidence type="ECO:0000256" key="3">
    <source>
        <dbReference type="ARBA" id="ARBA00022475"/>
    </source>
</evidence>
<evidence type="ECO:0000313" key="10">
    <source>
        <dbReference type="Proteomes" id="UP000617951"/>
    </source>
</evidence>
<keyword evidence="5 7" id="KW-1133">Transmembrane helix</keyword>
<dbReference type="GO" id="GO:0005886">
    <property type="term" value="C:plasma membrane"/>
    <property type="evidence" value="ECO:0007669"/>
    <property type="project" value="UniProtKB-SubCell"/>
</dbReference>
<dbReference type="InterPro" id="IPR051258">
    <property type="entry name" value="Diverse_Substrate_Transporter"/>
</dbReference>
<keyword evidence="6 7" id="KW-0472">Membrane</keyword>
<evidence type="ECO:0000256" key="6">
    <source>
        <dbReference type="ARBA" id="ARBA00023136"/>
    </source>
</evidence>
<feature type="transmembrane region" description="Helical" evidence="7">
    <location>
        <begin position="125"/>
        <end position="146"/>
    </location>
</feature>
<organism evidence="9 10">
    <name type="scientific">Guopingia tenuis</name>
    <dbReference type="NCBI Taxonomy" id="2763656"/>
    <lineage>
        <taxon>Bacteria</taxon>
        <taxon>Bacillati</taxon>
        <taxon>Bacillota</taxon>
        <taxon>Clostridia</taxon>
        <taxon>Christensenellales</taxon>
        <taxon>Christensenellaceae</taxon>
        <taxon>Guopingia</taxon>
    </lineage>
</organism>
<dbReference type="EMBL" id="JACRSS010000001">
    <property type="protein sequence ID" value="MBC8538058.1"/>
    <property type="molecule type" value="Genomic_DNA"/>
</dbReference>
<feature type="transmembrane region" description="Helical" evidence="7">
    <location>
        <begin position="9"/>
        <end position="29"/>
    </location>
</feature>
<feature type="domain" description="EamA" evidence="8">
    <location>
        <begin position="149"/>
        <end position="281"/>
    </location>
</feature>
<feature type="transmembrane region" description="Helical" evidence="7">
    <location>
        <begin position="267"/>
        <end position="286"/>
    </location>
</feature>